<gene>
    <name evidence="1" type="ORF">ACCUM_1453</name>
</gene>
<comment type="caution">
    <text evidence="1">The sequence shown here is derived from an EMBL/GenBank/DDBJ whole genome shotgun (WGS) entry which is preliminary data.</text>
</comment>
<accession>A0A5S4ESL2</accession>
<dbReference type="EMBL" id="SWAD01000006">
    <property type="protein sequence ID" value="TMQ78481.1"/>
    <property type="molecule type" value="Genomic_DNA"/>
</dbReference>
<dbReference type="AlphaFoldDB" id="A0A5S4ESL2"/>
<evidence type="ECO:0000313" key="1">
    <source>
        <dbReference type="EMBL" id="TMQ78481.1"/>
    </source>
</evidence>
<keyword evidence="2" id="KW-1185">Reference proteome</keyword>
<dbReference type="Proteomes" id="UP000306324">
    <property type="component" value="Unassembled WGS sequence"/>
</dbReference>
<sequence>MSHRFILDELLQHIEERTSRIARFDSRRLGGWASEKNARTPHNMGAGDYCA</sequence>
<reference evidence="1 2" key="1">
    <citation type="submission" date="2019-04" db="EMBL/GenBank/DDBJ databases">
        <title>A novel phosphate-accumulating bacterium identified in bioreactor for phosphate removal from wastewater.</title>
        <authorList>
            <person name="Kotlyarov R.Y."/>
            <person name="Beletsky A.V."/>
            <person name="Kallistova A.Y."/>
            <person name="Dorofeev A.G."/>
            <person name="Nikolaev Y.Y."/>
            <person name="Pimenov N.V."/>
            <person name="Ravin N.V."/>
            <person name="Mardanov A.V."/>
        </authorList>
    </citation>
    <scope>NUCLEOTIDE SEQUENCE [LARGE SCALE GENOMIC DNA]</scope>
    <source>
        <strain evidence="1 2">Bin19</strain>
    </source>
</reference>
<evidence type="ECO:0000313" key="2">
    <source>
        <dbReference type="Proteomes" id="UP000306324"/>
    </source>
</evidence>
<organism evidence="1 2">
    <name type="scientific">Candidatus Accumulibacter phosphatis</name>
    <dbReference type="NCBI Taxonomy" id="327160"/>
    <lineage>
        <taxon>Bacteria</taxon>
        <taxon>Pseudomonadati</taxon>
        <taxon>Pseudomonadota</taxon>
        <taxon>Betaproteobacteria</taxon>
        <taxon>Candidatus Accumulibacter</taxon>
    </lineage>
</organism>
<protein>
    <submittedName>
        <fullName evidence="1">Uncharacterized protein</fullName>
    </submittedName>
</protein>
<proteinExistence type="predicted"/>
<name>A0A5S4ESL2_9PROT</name>